<dbReference type="PANTHER" id="PTHR14619">
    <property type="entry name" value="NEURON-DERIVED NEUROTROPHIC FACTOR"/>
    <property type="match status" value="1"/>
</dbReference>
<keyword evidence="11" id="KW-1185">Reference proteome</keyword>
<organism evidence="10 11">
    <name type="scientific">Vespula squamosa</name>
    <name type="common">Southern yellow jacket</name>
    <name type="synonym">Wasp</name>
    <dbReference type="NCBI Taxonomy" id="30214"/>
    <lineage>
        <taxon>Eukaryota</taxon>
        <taxon>Metazoa</taxon>
        <taxon>Ecdysozoa</taxon>
        <taxon>Arthropoda</taxon>
        <taxon>Hexapoda</taxon>
        <taxon>Insecta</taxon>
        <taxon>Pterygota</taxon>
        <taxon>Neoptera</taxon>
        <taxon>Endopterygota</taxon>
        <taxon>Hymenoptera</taxon>
        <taxon>Apocrita</taxon>
        <taxon>Aculeata</taxon>
        <taxon>Vespoidea</taxon>
        <taxon>Vespidae</taxon>
        <taxon>Vespinae</taxon>
        <taxon>Vespula</taxon>
    </lineage>
</organism>
<evidence type="ECO:0000256" key="6">
    <source>
        <dbReference type="SAM" id="MobiDB-lite"/>
    </source>
</evidence>
<keyword evidence="4" id="KW-0677">Repeat</keyword>
<feature type="transmembrane region" description="Helical" evidence="7">
    <location>
        <begin position="20"/>
        <end position="41"/>
    </location>
</feature>
<evidence type="ECO:0000256" key="5">
    <source>
        <dbReference type="ARBA" id="ARBA00023180"/>
    </source>
</evidence>
<keyword evidence="7" id="KW-0472">Membrane</keyword>
<keyword evidence="3" id="KW-0732">Signal</keyword>
<keyword evidence="5" id="KW-0325">Glycoprotein</keyword>
<dbReference type="InterPro" id="IPR045805">
    <property type="entry name" value="NDNF_C"/>
</dbReference>
<comment type="caution">
    <text evidence="10">The sequence shown here is derived from an EMBL/GenBank/DDBJ whole genome shotgun (WGS) entry which is preliminary data.</text>
</comment>
<keyword evidence="2" id="KW-0964">Secreted</keyword>
<evidence type="ECO:0000313" key="11">
    <source>
        <dbReference type="Proteomes" id="UP001607302"/>
    </source>
</evidence>
<dbReference type="InterPro" id="IPR019326">
    <property type="entry name" value="NDNF"/>
</dbReference>
<name>A0ABD1ZW99_VESSQ</name>
<sequence>MDDAGDRSRKNPRRWRREGTTKILCIGFIVELAGIPTYILFSKSMIGHRQINIACNGEEDESSRRFTRSRYVYALDLHASKKISSCRRDIGVPGRDNSLSWLAENFLLGYTVTLGPRYTWKVSLSKKAGSVSQGDQEVKRITMSSYRPRLLFLLLVASLCASYCTGCAFCEKFFQPQQQQQQEQEQEEQSYQTRRTVGSPRPFGAERPTRAQEFNRTGVLHPEYQIPATLRPGNVSQFYYLNPREGPPLTLLVSPCSGPISWTVSYVEPPENDRELEGAKYQTRWPVKTLKPGSPLFTYEGAEDQNFTIARTRAGLYWFEIKSLRGRKIEKSDPSTVLLYATSNALNHLPGFYASEKENRQRSLRFQQRRSKRRLTISWNKSHVDPHLSNYCLAVTSGTQAHPSTLCAARNFLTVHSYTGKGSSSSNREHQYRGIPEGVHCVRQTKLTLHRMKFDTTYNFTLYVVNMRNNVSNKLATDAIRFRKTPELMLHTGRYATVSLRKTDGFVNFRYRPPENASSIFHILPCGGGIVKAKLSAPGILREKEVVGYASLRVPLLPSGKAYTLRISATPQELARVSAIKVLVTQESSTIYPQVPSRSTPREYRSLRSCDEVTIGVEPAGAAKYCILVRELKDSTTLASVTNVPDQCGLHRRRRSEYTFEVCEERGSTPKDRALPFTLKRLQPGKAYLLQITAQLKGRSLSYPLLGVRTKRTCLRP</sequence>
<dbReference type="AlphaFoldDB" id="A0ABD1ZW99"/>
<dbReference type="Pfam" id="PF19433">
    <property type="entry name" value="NDNF_C"/>
    <property type="match status" value="1"/>
</dbReference>
<evidence type="ECO:0000256" key="1">
    <source>
        <dbReference type="ARBA" id="ARBA00004613"/>
    </source>
</evidence>
<gene>
    <name evidence="10" type="ORF">V1478_018160</name>
</gene>
<evidence type="ECO:0000256" key="7">
    <source>
        <dbReference type="SAM" id="Phobius"/>
    </source>
</evidence>
<comment type="subcellular location">
    <subcellularLocation>
        <location evidence="1">Secreted</location>
    </subcellularLocation>
</comment>
<accession>A0ABD1ZW99</accession>
<dbReference type="Proteomes" id="UP001607302">
    <property type="component" value="Unassembled WGS sequence"/>
</dbReference>
<evidence type="ECO:0000256" key="4">
    <source>
        <dbReference type="ARBA" id="ARBA00022737"/>
    </source>
</evidence>
<dbReference type="EMBL" id="JAUDFV010000166">
    <property type="protein sequence ID" value="KAL2712637.1"/>
    <property type="molecule type" value="Genomic_DNA"/>
</dbReference>
<dbReference type="Pfam" id="PF10179">
    <property type="entry name" value="NDNF"/>
    <property type="match status" value="1"/>
</dbReference>
<feature type="domain" description="Neuron-derived neurotrophic factor first Fn(III)" evidence="8">
    <location>
        <begin position="376"/>
        <end position="474"/>
    </location>
</feature>
<feature type="domain" description="Protein NDNF C-terminal" evidence="9">
    <location>
        <begin position="577"/>
        <end position="714"/>
    </location>
</feature>
<keyword evidence="7" id="KW-0812">Transmembrane</keyword>
<dbReference type="PANTHER" id="PTHR14619:SF3">
    <property type="entry name" value="PROTEIN NDNF"/>
    <property type="match status" value="1"/>
</dbReference>
<evidence type="ECO:0000259" key="9">
    <source>
        <dbReference type="Pfam" id="PF19433"/>
    </source>
</evidence>
<evidence type="ECO:0000259" key="8">
    <source>
        <dbReference type="Pfam" id="PF10179"/>
    </source>
</evidence>
<reference evidence="10 11" key="1">
    <citation type="journal article" date="2024" name="Ann. Entomol. Soc. Am.">
        <title>Genomic analyses of the southern and eastern yellowjacket wasps (Hymenoptera: Vespidae) reveal evolutionary signatures of social life.</title>
        <authorList>
            <person name="Catto M.A."/>
            <person name="Caine P.B."/>
            <person name="Orr S.E."/>
            <person name="Hunt B.G."/>
            <person name="Goodisman M.A.D."/>
        </authorList>
    </citation>
    <scope>NUCLEOTIDE SEQUENCE [LARGE SCALE GENOMIC DNA]</scope>
    <source>
        <strain evidence="10">233</strain>
        <tissue evidence="10">Head and thorax</tissue>
    </source>
</reference>
<protein>
    <submittedName>
        <fullName evidence="10">Protein NDNF</fullName>
    </submittedName>
</protein>
<evidence type="ECO:0000313" key="10">
    <source>
        <dbReference type="EMBL" id="KAL2712637.1"/>
    </source>
</evidence>
<dbReference type="GO" id="GO:0005576">
    <property type="term" value="C:extracellular region"/>
    <property type="evidence" value="ECO:0007669"/>
    <property type="project" value="UniProtKB-SubCell"/>
</dbReference>
<evidence type="ECO:0000256" key="3">
    <source>
        <dbReference type="ARBA" id="ARBA00022729"/>
    </source>
</evidence>
<evidence type="ECO:0000256" key="2">
    <source>
        <dbReference type="ARBA" id="ARBA00022525"/>
    </source>
</evidence>
<proteinExistence type="predicted"/>
<feature type="region of interest" description="Disordered" evidence="6">
    <location>
        <begin position="181"/>
        <end position="217"/>
    </location>
</feature>
<keyword evidence="7" id="KW-1133">Transmembrane helix</keyword>
<dbReference type="InterPro" id="IPR055271">
    <property type="entry name" value="NDNF_Fn(III)_1"/>
</dbReference>